<dbReference type="InterPro" id="IPR055170">
    <property type="entry name" value="GFO_IDH_MocA-like_dom"/>
</dbReference>
<evidence type="ECO:0008006" key="6">
    <source>
        <dbReference type="Google" id="ProtNLM"/>
    </source>
</evidence>
<dbReference type="InterPro" id="IPR050984">
    <property type="entry name" value="Gfo/Idh/MocA_domain"/>
</dbReference>
<dbReference type="InterPro" id="IPR036291">
    <property type="entry name" value="NAD(P)-bd_dom_sf"/>
</dbReference>
<reference evidence="5" key="1">
    <citation type="submission" date="2018-05" db="EMBL/GenBank/DDBJ databases">
        <authorList>
            <person name="Lanie J.A."/>
            <person name="Ng W.-L."/>
            <person name="Kazmierczak K.M."/>
            <person name="Andrzejewski T.M."/>
            <person name="Davidsen T.M."/>
            <person name="Wayne K.J."/>
            <person name="Tettelin H."/>
            <person name="Glass J.I."/>
            <person name="Rusch D."/>
            <person name="Podicherti R."/>
            <person name="Tsui H.-C.T."/>
            <person name="Winkler M.E."/>
        </authorList>
    </citation>
    <scope>NUCLEOTIDE SEQUENCE</scope>
</reference>
<proteinExistence type="inferred from homology"/>
<dbReference type="Gene3D" id="3.40.50.720">
    <property type="entry name" value="NAD(P)-binding Rossmann-like Domain"/>
    <property type="match status" value="1"/>
</dbReference>
<organism evidence="5">
    <name type="scientific">marine metagenome</name>
    <dbReference type="NCBI Taxonomy" id="408172"/>
    <lineage>
        <taxon>unclassified sequences</taxon>
        <taxon>metagenomes</taxon>
        <taxon>ecological metagenomes</taxon>
    </lineage>
</organism>
<feature type="domain" description="Gfo/Idh/MocA-like oxidoreductase N-terminal" evidence="3">
    <location>
        <begin position="6"/>
        <end position="122"/>
    </location>
</feature>
<dbReference type="AlphaFoldDB" id="A0A381ZH37"/>
<dbReference type="SUPFAM" id="SSF51735">
    <property type="entry name" value="NAD(P)-binding Rossmann-fold domains"/>
    <property type="match status" value="1"/>
</dbReference>
<dbReference type="Pfam" id="PF22725">
    <property type="entry name" value="GFO_IDH_MocA_C3"/>
    <property type="match status" value="1"/>
</dbReference>
<accession>A0A381ZH37</accession>
<evidence type="ECO:0000259" key="3">
    <source>
        <dbReference type="Pfam" id="PF01408"/>
    </source>
</evidence>
<dbReference type="PANTHER" id="PTHR22604">
    <property type="entry name" value="OXIDOREDUCTASES"/>
    <property type="match status" value="1"/>
</dbReference>
<dbReference type="EMBL" id="UINC01021142">
    <property type="protein sequence ID" value="SVA88073.1"/>
    <property type="molecule type" value="Genomic_DNA"/>
</dbReference>
<name>A0A381ZH37_9ZZZZ</name>
<comment type="similarity">
    <text evidence="1">Belongs to the Gfo/Idh/MocA family.</text>
</comment>
<dbReference type="InterPro" id="IPR000683">
    <property type="entry name" value="Gfo/Idh/MocA-like_OxRdtase_N"/>
</dbReference>
<feature type="domain" description="GFO/IDH/MocA-like oxidoreductase" evidence="4">
    <location>
        <begin position="134"/>
        <end position="248"/>
    </location>
</feature>
<evidence type="ECO:0000259" key="4">
    <source>
        <dbReference type="Pfam" id="PF22725"/>
    </source>
</evidence>
<evidence type="ECO:0000256" key="2">
    <source>
        <dbReference type="ARBA" id="ARBA00023002"/>
    </source>
</evidence>
<gene>
    <name evidence="5" type="ORF">METZ01_LOCUS140927</name>
</gene>
<evidence type="ECO:0000256" key="1">
    <source>
        <dbReference type="ARBA" id="ARBA00010928"/>
    </source>
</evidence>
<dbReference type="Gene3D" id="3.30.360.10">
    <property type="entry name" value="Dihydrodipicolinate Reductase, domain 2"/>
    <property type="match status" value="1"/>
</dbReference>
<sequence length="325" mass="35880">MNNKYFNWGVIGTGGIAKAFTADIRQLTNHRVSAVLSRSIQTAESFSSHDPYCNGFVSMDVFLKESNVDAVYVATPNTFHCIQTIEALNAKIPVLCEKPFSMDSKEADLMVKTSETNGVALLEGMWTRYLPHISKIRKLISEGTIGDIESVSACHGQNLRKSTNPRLWTKELGGGALLDLGIYVVSFAHMILGTPKDILARSVFTDQGVDAKTSIIFKYDNGAIATLSCSMYDTQPNRAIISGSKGYIDIEPTFYAPTSFKVCTNDNEIISYPNDYNGHGLREQAMELEKCIKNNLTESEKMPHTESLSVMESMDKVRALVGLTF</sequence>
<protein>
    <recommendedName>
        <fullName evidence="6">Gfo/Idh/MocA-like oxidoreductase N-terminal domain-containing protein</fullName>
    </recommendedName>
</protein>
<keyword evidence="2" id="KW-0560">Oxidoreductase</keyword>
<evidence type="ECO:0000313" key="5">
    <source>
        <dbReference type="EMBL" id="SVA88073.1"/>
    </source>
</evidence>
<dbReference type="SUPFAM" id="SSF55347">
    <property type="entry name" value="Glyceraldehyde-3-phosphate dehydrogenase-like, C-terminal domain"/>
    <property type="match status" value="1"/>
</dbReference>
<dbReference type="Pfam" id="PF01408">
    <property type="entry name" value="GFO_IDH_MocA"/>
    <property type="match status" value="1"/>
</dbReference>
<dbReference type="PANTHER" id="PTHR22604:SF105">
    <property type="entry name" value="TRANS-1,2-DIHYDROBENZENE-1,2-DIOL DEHYDROGENASE"/>
    <property type="match status" value="1"/>
</dbReference>
<dbReference type="GO" id="GO:0000166">
    <property type="term" value="F:nucleotide binding"/>
    <property type="evidence" value="ECO:0007669"/>
    <property type="project" value="InterPro"/>
</dbReference>
<dbReference type="GO" id="GO:0016491">
    <property type="term" value="F:oxidoreductase activity"/>
    <property type="evidence" value="ECO:0007669"/>
    <property type="project" value="UniProtKB-KW"/>
</dbReference>